<dbReference type="AlphaFoldDB" id="A0A816J016"/>
<protein>
    <submittedName>
        <fullName evidence="1">(rape) hypothetical protein</fullName>
    </submittedName>
</protein>
<evidence type="ECO:0000313" key="1">
    <source>
        <dbReference type="EMBL" id="CAF1745668.1"/>
    </source>
</evidence>
<gene>
    <name evidence="1" type="ORF">DARMORV10_C09P35970.1</name>
</gene>
<name>A0A816J016_BRANA</name>
<dbReference type="EMBL" id="HG994373">
    <property type="protein sequence ID" value="CAF1745668.1"/>
    <property type="molecule type" value="Genomic_DNA"/>
</dbReference>
<sequence>MALSTTHSWVSCALFTFTYYLTDPRPHGLYHKSISIIHEFCHS</sequence>
<reference evidence="1" key="1">
    <citation type="submission" date="2021-01" db="EMBL/GenBank/DDBJ databases">
        <authorList>
            <consortium name="Genoscope - CEA"/>
            <person name="William W."/>
        </authorList>
    </citation>
    <scope>NUCLEOTIDE SEQUENCE</scope>
</reference>
<dbReference type="Proteomes" id="UP001295469">
    <property type="component" value="Chromosome C09"/>
</dbReference>
<accession>A0A816J016</accession>
<organism evidence="1">
    <name type="scientific">Brassica napus</name>
    <name type="common">Rape</name>
    <dbReference type="NCBI Taxonomy" id="3708"/>
    <lineage>
        <taxon>Eukaryota</taxon>
        <taxon>Viridiplantae</taxon>
        <taxon>Streptophyta</taxon>
        <taxon>Embryophyta</taxon>
        <taxon>Tracheophyta</taxon>
        <taxon>Spermatophyta</taxon>
        <taxon>Magnoliopsida</taxon>
        <taxon>eudicotyledons</taxon>
        <taxon>Gunneridae</taxon>
        <taxon>Pentapetalae</taxon>
        <taxon>rosids</taxon>
        <taxon>malvids</taxon>
        <taxon>Brassicales</taxon>
        <taxon>Brassicaceae</taxon>
        <taxon>Brassiceae</taxon>
        <taxon>Brassica</taxon>
    </lineage>
</organism>
<proteinExistence type="predicted"/>